<dbReference type="GO" id="GO:0005829">
    <property type="term" value="C:cytosol"/>
    <property type="evidence" value="ECO:0007669"/>
    <property type="project" value="TreeGrafter"/>
</dbReference>
<keyword evidence="12" id="KW-0631">Potassium channel</keyword>
<dbReference type="Gene3D" id="3.40.50.620">
    <property type="entry name" value="HUPs"/>
    <property type="match status" value="1"/>
</dbReference>
<dbReference type="GO" id="GO:0070981">
    <property type="term" value="P:L-asparagine biosynthetic process"/>
    <property type="evidence" value="ECO:0007669"/>
    <property type="project" value="UniProtKB-UniPathway"/>
</dbReference>
<dbReference type="PRINTS" id="PR01095">
    <property type="entry name" value="TASKCHANNEL"/>
</dbReference>
<feature type="transmembrane region" description="Helical" evidence="24">
    <location>
        <begin position="216"/>
        <end position="237"/>
    </location>
</feature>
<proteinExistence type="inferred from homology"/>
<dbReference type="PANTHER" id="PTHR11772:SF23">
    <property type="entry name" value="ASPARAGINE SYNTHETASE [GLUTAMINE-HYDROLYZING]"/>
    <property type="match status" value="1"/>
</dbReference>
<keyword evidence="11" id="KW-0547">Nucleotide-binding</keyword>
<comment type="caution">
    <text evidence="26">The sequence shown here is derived from an EMBL/GenBank/DDBJ whole genome shotgun (WGS) entry which is preliminary data.</text>
</comment>
<name>A0A813WH20_ADIRI</name>
<dbReference type="InterPro" id="IPR013099">
    <property type="entry name" value="K_chnl_dom"/>
</dbReference>
<dbReference type="EMBL" id="CAJNOR010000268">
    <property type="protein sequence ID" value="CAF0861245.1"/>
    <property type="molecule type" value="Genomic_DNA"/>
</dbReference>
<evidence type="ECO:0000256" key="22">
    <source>
        <dbReference type="ARBA" id="ARBA00048741"/>
    </source>
</evidence>
<evidence type="ECO:0000256" key="10">
    <source>
        <dbReference type="ARBA" id="ARBA00022692"/>
    </source>
</evidence>
<evidence type="ECO:0000256" key="5">
    <source>
        <dbReference type="ARBA" id="ARBA00021389"/>
    </source>
</evidence>
<keyword evidence="13" id="KW-0067">ATP-binding</keyword>
<comment type="similarity">
    <text evidence="3 23">Belongs to the two pore domain potassium channel (TC 1.A.1.8) family.</text>
</comment>
<keyword evidence="17 24" id="KW-1133">Transmembrane helix</keyword>
<evidence type="ECO:0000313" key="27">
    <source>
        <dbReference type="Proteomes" id="UP000663828"/>
    </source>
</evidence>
<dbReference type="GO" id="GO:0004066">
    <property type="term" value="F:asparagine synthase (glutamine-hydrolyzing) activity"/>
    <property type="evidence" value="ECO:0007669"/>
    <property type="project" value="UniProtKB-EC"/>
</dbReference>
<protein>
    <recommendedName>
        <fullName evidence="5">Asparagine synthetase [glutamine-hydrolyzing]</fullName>
        <ecNumber evidence="4">6.3.5.4</ecNumber>
    </recommendedName>
    <alternativeName>
        <fullName evidence="21">Glutamine-dependent asparagine synthetase</fullName>
    </alternativeName>
</protein>
<evidence type="ECO:0000256" key="11">
    <source>
        <dbReference type="ARBA" id="ARBA00022741"/>
    </source>
</evidence>
<dbReference type="UniPathway" id="UPA00134">
    <property type="reaction ID" value="UER00195"/>
</dbReference>
<gene>
    <name evidence="26" type="ORF">XAT740_LOCUS5997</name>
</gene>
<evidence type="ECO:0000256" key="20">
    <source>
        <dbReference type="ARBA" id="ARBA00023303"/>
    </source>
</evidence>
<evidence type="ECO:0000313" key="26">
    <source>
        <dbReference type="EMBL" id="CAF0861245.1"/>
    </source>
</evidence>
<dbReference type="SUPFAM" id="SSF81324">
    <property type="entry name" value="Voltage-gated potassium channels"/>
    <property type="match status" value="2"/>
</dbReference>
<dbReference type="Pfam" id="PF13537">
    <property type="entry name" value="GATase_7"/>
    <property type="match status" value="1"/>
</dbReference>
<feature type="transmembrane region" description="Helical" evidence="24">
    <location>
        <begin position="249"/>
        <end position="279"/>
    </location>
</feature>
<dbReference type="Gene3D" id="1.10.287.70">
    <property type="match status" value="1"/>
</dbReference>
<dbReference type="CDD" id="cd01991">
    <property type="entry name" value="Asn_synthase_B_C"/>
    <property type="match status" value="1"/>
</dbReference>
<comment type="catalytic activity">
    <reaction evidence="22">
        <text>L-aspartate + L-glutamine + ATP + H2O = L-asparagine + L-glutamate + AMP + diphosphate + H(+)</text>
        <dbReference type="Rhea" id="RHEA:12228"/>
        <dbReference type="ChEBI" id="CHEBI:15377"/>
        <dbReference type="ChEBI" id="CHEBI:15378"/>
        <dbReference type="ChEBI" id="CHEBI:29985"/>
        <dbReference type="ChEBI" id="CHEBI:29991"/>
        <dbReference type="ChEBI" id="CHEBI:30616"/>
        <dbReference type="ChEBI" id="CHEBI:33019"/>
        <dbReference type="ChEBI" id="CHEBI:58048"/>
        <dbReference type="ChEBI" id="CHEBI:58359"/>
        <dbReference type="ChEBI" id="CHEBI:456215"/>
        <dbReference type="EC" id="6.3.5.4"/>
    </reaction>
</comment>
<keyword evidence="6 23" id="KW-0813">Transport</keyword>
<evidence type="ECO:0000256" key="18">
    <source>
        <dbReference type="ARBA" id="ARBA00023065"/>
    </source>
</evidence>
<dbReference type="SUPFAM" id="SSF52402">
    <property type="entry name" value="Adenine nucleotide alpha hydrolases-like"/>
    <property type="match status" value="1"/>
</dbReference>
<evidence type="ECO:0000256" key="15">
    <source>
        <dbReference type="ARBA" id="ARBA00022958"/>
    </source>
</evidence>
<keyword evidence="7" id="KW-0633">Potassium transport</keyword>
<dbReference type="SUPFAM" id="SSF56235">
    <property type="entry name" value="N-terminal nucleophile aminohydrolases (Ntn hydrolases)"/>
    <property type="match status" value="1"/>
</dbReference>
<evidence type="ECO:0000256" key="6">
    <source>
        <dbReference type="ARBA" id="ARBA00022448"/>
    </source>
</evidence>
<evidence type="ECO:0000256" key="2">
    <source>
        <dbReference type="ARBA" id="ARBA00005187"/>
    </source>
</evidence>
<dbReference type="InterPro" id="IPR029055">
    <property type="entry name" value="Ntn_hydrolases_N"/>
</dbReference>
<dbReference type="Pfam" id="PF00733">
    <property type="entry name" value="Asn_synthase"/>
    <property type="match status" value="2"/>
</dbReference>
<evidence type="ECO:0000256" key="16">
    <source>
        <dbReference type="ARBA" id="ARBA00022962"/>
    </source>
</evidence>
<dbReference type="InterPro" id="IPR033738">
    <property type="entry name" value="AsnB_N"/>
</dbReference>
<dbReference type="InterPro" id="IPR050795">
    <property type="entry name" value="Asn_Synthetase"/>
</dbReference>
<evidence type="ECO:0000256" key="23">
    <source>
        <dbReference type="RuleBase" id="RU003857"/>
    </source>
</evidence>
<dbReference type="FunFam" id="3.40.50.620:FF:000263">
    <property type="entry name" value="Asparagine synthetase"/>
    <property type="match status" value="1"/>
</dbReference>
<dbReference type="InterPro" id="IPR006426">
    <property type="entry name" value="Asn_synth_AEB"/>
</dbReference>
<keyword evidence="19 24" id="KW-0472">Membrane</keyword>
<dbReference type="Pfam" id="PF07885">
    <property type="entry name" value="Ion_trans_2"/>
    <property type="match status" value="2"/>
</dbReference>
<evidence type="ECO:0000256" key="14">
    <source>
        <dbReference type="ARBA" id="ARBA00022888"/>
    </source>
</evidence>
<dbReference type="AlphaFoldDB" id="A0A813WH20"/>
<keyword evidence="27" id="KW-1185">Reference proteome</keyword>
<feature type="domain" description="Glutamine amidotransferase type-2" evidence="25">
    <location>
        <begin position="375"/>
        <end position="564"/>
    </location>
</feature>
<evidence type="ECO:0000259" key="25">
    <source>
        <dbReference type="PROSITE" id="PS51278"/>
    </source>
</evidence>
<keyword evidence="15" id="KW-0630">Potassium</keyword>
<evidence type="ECO:0000256" key="4">
    <source>
        <dbReference type="ARBA" id="ARBA00012737"/>
    </source>
</evidence>
<evidence type="ECO:0000256" key="9">
    <source>
        <dbReference type="ARBA" id="ARBA00022605"/>
    </source>
</evidence>
<reference evidence="26" key="1">
    <citation type="submission" date="2021-02" db="EMBL/GenBank/DDBJ databases">
        <authorList>
            <person name="Nowell W R."/>
        </authorList>
    </citation>
    <scope>NUCLEOTIDE SEQUENCE</scope>
</reference>
<comment type="pathway">
    <text evidence="2">Amino-acid biosynthesis; L-asparagine biosynthesis; L-asparagine from L-aspartate (L-Gln route): step 1/1.</text>
</comment>
<dbReference type="Gene3D" id="3.60.20.10">
    <property type="entry name" value="Glutamine Phosphoribosylpyrophosphate, subunit 1, domain 1"/>
    <property type="match status" value="1"/>
</dbReference>
<evidence type="ECO:0000256" key="13">
    <source>
        <dbReference type="ARBA" id="ARBA00022840"/>
    </source>
</evidence>
<dbReference type="PROSITE" id="PS51278">
    <property type="entry name" value="GATASE_TYPE_2"/>
    <property type="match status" value="1"/>
</dbReference>
<organism evidence="26 27">
    <name type="scientific">Adineta ricciae</name>
    <name type="common">Rotifer</name>
    <dbReference type="NCBI Taxonomy" id="249248"/>
    <lineage>
        <taxon>Eukaryota</taxon>
        <taxon>Metazoa</taxon>
        <taxon>Spiralia</taxon>
        <taxon>Gnathifera</taxon>
        <taxon>Rotifera</taxon>
        <taxon>Eurotatoria</taxon>
        <taxon>Bdelloidea</taxon>
        <taxon>Adinetida</taxon>
        <taxon>Adinetidae</taxon>
        <taxon>Adineta</taxon>
    </lineage>
</organism>
<dbReference type="InterPro" id="IPR014729">
    <property type="entry name" value="Rossmann-like_a/b/a_fold"/>
</dbReference>
<dbReference type="PRINTS" id="PR01333">
    <property type="entry name" value="2POREKCHANEL"/>
</dbReference>
<keyword evidence="14" id="KW-0061">Asparagine biosynthesis</keyword>
<keyword evidence="16" id="KW-0315">Glutamine amidotransferase</keyword>
<dbReference type="NCBIfam" id="TIGR01536">
    <property type="entry name" value="asn_synth_AEB"/>
    <property type="match status" value="1"/>
</dbReference>
<dbReference type="GO" id="GO:0016020">
    <property type="term" value="C:membrane"/>
    <property type="evidence" value="ECO:0007669"/>
    <property type="project" value="UniProtKB-SubCell"/>
</dbReference>
<evidence type="ECO:0000256" key="7">
    <source>
        <dbReference type="ARBA" id="ARBA00022538"/>
    </source>
</evidence>
<evidence type="ECO:0000256" key="21">
    <source>
        <dbReference type="ARBA" id="ARBA00030234"/>
    </source>
</evidence>
<keyword evidence="18 23" id="KW-0406">Ion transport</keyword>
<accession>A0A813WH20</accession>
<keyword evidence="10 23" id="KW-0812">Transmembrane</keyword>
<keyword evidence="8" id="KW-0436">Ligase</keyword>
<dbReference type="InterPro" id="IPR003092">
    <property type="entry name" value="2pore_dom_K_chnl_TASK"/>
</dbReference>
<feature type="transmembrane region" description="Helical" evidence="24">
    <location>
        <begin position="134"/>
        <end position="153"/>
    </location>
</feature>
<dbReference type="CDD" id="cd00712">
    <property type="entry name" value="AsnB"/>
    <property type="match status" value="1"/>
</dbReference>
<evidence type="ECO:0000256" key="1">
    <source>
        <dbReference type="ARBA" id="ARBA00004141"/>
    </source>
</evidence>
<evidence type="ECO:0000256" key="24">
    <source>
        <dbReference type="SAM" id="Phobius"/>
    </source>
</evidence>
<dbReference type="Proteomes" id="UP000663828">
    <property type="component" value="Unassembled WGS sequence"/>
</dbReference>
<dbReference type="InterPro" id="IPR003280">
    <property type="entry name" value="2pore_dom_K_chnl"/>
</dbReference>
<evidence type="ECO:0000256" key="17">
    <source>
        <dbReference type="ARBA" id="ARBA00022989"/>
    </source>
</evidence>
<comment type="subcellular location">
    <subcellularLocation>
        <location evidence="1">Membrane</location>
        <topology evidence="1">Multi-pass membrane protein</topology>
    </subcellularLocation>
</comment>
<evidence type="ECO:0000256" key="3">
    <source>
        <dbReference type="ARBA" id="ARBA00006666"/>
    </source>
</evidence>
<evidence type="ECO:0000256" key="8">
    <source>
        <dbReference type="ARBA" id="ARBA00022598"/>
    </source>
</evidence>
<feature type="transmembrane region" description="Helical" evidence="24">
    <location>
        <begin position="37"/>
        <end position="57"/>
    </location>
</feature>
<keyword evidence="20 23" id="KW-0407">Ion channel</keyword>
<dbReference type="InterPro" id="IPR001962">
    <property type="entry name" value="Asn_synthase"/>
</dbReference>
<keyword evidence="9" id="KW-0028">Amino-acid biosynthesis</keyword>
<dbReference type="GO" id="GO:0005267">
    <property type="term" value="F:potassium channel activity"/>
    <property type="evidence" value="ECO:0007669"/>
    <property type="project" value="UniProtKB-KW"/>
</dbReference>
<evidence type="ECO:0000256" key="19">
    <source>
        <dbReference type="ARBA" id="ARBA00023136"/>
    </source>
</evidence>
<dbReference type="InterPro" id="IPR017932">
    <property type="entry name" value="GATase_2_dom"/>
</dbReference>
<feature type="transmembrane region" description="Helical" evidence="24">
    <location>
        <begin position="185"/>
        <end position="204"/>
    </location>
</feature>
<evidence type="ECO:0000256" key="12">
    <source>
        <dbReference type="ARBA" id="ARBA00022826"/>
    </source>
</evidence>
<dbReference type="PANTHER" id="PTHR11772">
    <property type="entry name" value="ASPARAGINE SYNTHETASE"/>
    <property type="match status" value="1"/>
</dbReference>
<dbReference type="EC" id="6.3.5.4" evidence="4"/>
<dbReference type="GO" id="GO:0005524">
    <property type="term" value="F:ATP binding"/>
    <property type="evidence" value="ECO:0007669"/>
    <property type="project" value="UniProtKB-KW"/>
</dbReference>
<sequence>MEKAVALKKCSTTGQTPINTSELNDTFQVQKKNIRTAALIVCTFTYLIIGACVFDSLEDASFTDRKYRFEKKFAQFKLDHNMTNETFRQLSDLIMNKTIVRHKWKFYDSFYFSTVVLALIGYGHRTLITSRAKIFCIFYAMLGIPMWLITFQSTGERINSLLSYLLARLKRLLHMKQTRITDGELLVMEFLLSIVILVVGACVFSKYEKWSFFDSFYYGFITLTTIGFGDFVVLQGNHRDKNFVYNAEYFFFCMAFIFLGLTILASSMNLLVIRIVAFYSQERLLEKLRQEEAANQAVLLKGDVICSTNTGKPRSLTPVMPEMTASQQQQQQLLLNSSQTSVCSCTCMEAFGEWRQTRRKRAKWKQQQQRNLTMCGIWCIFGSTVDTHQQIPGCFNIAHRGPDCFRFENVNHFSRCVFGFHRLAIVDDIYGMQPMRIHALPHIWMTYNGEIYNFRQTQKKFGYQFETSCDGEILIHLYNDKGARFMCEQLYGVFAFVLFDTKERKVFVGRDTFGVRPAFRIFTDCGFLAVSSEAKGLEGVTVASKNALKITPFEPGTYEEYKLDENEKVEFVRKERFHSIGNFPKYDVNVTVTDDVSLNIRSYLINAVQMRLMSHRRIGCMLSGGLDSSLIAALTVQEARKQGVTYPIQTFSIGMDESSPDLVAARKVAQHLGTEHHEIRFSSQDAIDHLRKVIRALESYDITTIRASIGMYFVSKYIQEKTDTVVVLSGEGADEVCQGYIYFYRQPTPEEGDKESHRLCNDLFYYDVLRADRTTAAHGLELRVPFLDHAFTSYYLSLPAKERMPTKERAEKYILRKAFDGLNLIPQEILWRPKEAFSDGVAAKKKSLFEYMQEYAEAKVSDNDLQRASTLYPFNTPKTKEAFLYRSIFEELFPDHEHLTPYMWLPKWCGEQTDPSARVLKHYKEQQGDEQKSHG</sequence>